<keyword evidence="2" id="KW-1185">Reference proteome</keyword>
<gene>
    <name evidence="1" type="ORF">GCM10009654_65250</name>
</gene>
<dbReference type="RefSeq" id="WP_344284835.1">
    <property type="nucleotide sequence ID" value="NZ_BAAAKV010000103.1"/>
</dbReference>
<dbReference type="EMBL" id="BAAAKV010000103">
    <property type="protein sequence ID" value="GAA1199653.1"/>
    <property type="molecule type" value="Genomic_DNA"/>
</dbReference>
<sequence>MDDELTIFTQTAGTTLVALMATDAFQRAKQAVVELWHRVRPADTAAVSDQMEATRAALMQARTQGDTEREEELATWWQDRLAVLFAADPCAIDTLHRALTEVVPDVASHEHTRIGSIRITAKARDRARVFQAGRDQHIVDR</sequence>
<accession>A0ABN1V8C8</accession>
<organism evidence="1 2">
    <name type="scientific">Streptomyces hebeiensis</name>
    <dbReference type="NCBI Taxonomy" id="229486"/>
    <lineage>
        <taxon>Bacteria</taxon>
        <taxon>Bacillati</taxon>
        <taxon>Actinomycetota</taxon>
        <taxon>Actinomycetes</taxon>
        <taxon>Kitasatosporales</taxon>
        <taxon>Streptomycetaceae</taxon>
        <taxon>Streptomyces</taxon>
    </lineage>
</organism>
<reference evidence="1 2" key="1">
    <citation type="journal article" date="2019" name="Int. J. Syst. Evol. Microbiol.">
        <title>The Global Catalogue of Microorganisms (GCM) 10K type strain sequencing project: providing services to taxonomists for standard genome sequencing and annotation.</title>
        <authorList>
            <consortium name="The Broad Institute Genomics Platform"/>
            <consortium name="The Broad Institute Genome Sequencing Center for Infectious Disease"/>
            <person name="Wu L."/>
            <person name="Ma J."/>
        </authorList>
    </citation>
    <scope>NUCLEOTIDE SEQUENCE [LARGE SCALE GENOMIC DNA]</scope>
    <source>
        <strain evidence="1 2">JCM 12696</strain>
    </source>
</reference>
<proteinExistence type="predicted"/>
<evidence type="ECO:0000313" key="1">
    <source>
        <dbReference type="EMBL" id="GAA1199653.1"/>
    </source>
</evidence>
<dbReference type="Proteomes" id="UP001501371">
    <property type="component" value="Unassembled WGS sequence"/>
</dbReference>
<evidence type="ECO:0000313" key="2">
    <source>
        <dbReference type="Proteomes" id="UP001501371"/>
    </source>
</evidence>
<comment type="caution">
    <text evidence="1">The sequence shown here is derived from an EMBL/GenBank/DDBJ whole genome shotgun (WGS) entry which is preliminary data.</text>
</comment>
<name>A0ABN1V8C8_9ACTN</name>
<protein>
    <submittedName>
        <fullName evidence="1">Uncharacterized protein</fullName>
    </submittedName>
</protein>